<evidence type="ECO:0000313" key="2">
    <source>
        <dbReference type="Proteomes" id="UP000816034"/>
    </source>
</evidence>
<dbReference type="InterPro" id="IPR002110">
    <property type="entry name" value="Ankyrin_rpt"/>
</dbReference>
<dbReference type="RefSeq" id="XP_044546418.1">
    <property type="nucleotide sequence ID" value="XM_044697798.1"/>
</dbReference>
<dbReference type="SMART" id="SM00248">
    <property type="entry name" value="ANK"/>
    <property type="match status" value="5"/>
</dbReference>
<name>A0AA88GL54_NAELO</name>
<evidence type="ECO:0008006" key="3">
    <source>
        <dbReference type="Google" id="ProtNLM"/>
    </source>
</evidence>
<sequence length="463" mass="52578">MVSKDQEDACLNVSSFSLIYLDHLVPSLGQKQLNSNQQLEKAIIYFVDTLIRALCSREWNMPYHQFINVLSSRVLFVKDRQQFSLVHLACDTNRVNLLEWIQLYSSDNLRNDNSVNSNTVNRNVNNTMDQNCLLWSVKDSNGLEPLFYAVNSGAKDCVAFLCSQKSVREEQLNLRRDCFGNLPIVSAFKRRDYEMCDLLQLFGAQIDLSGGLTFGMGVQESLMHYAMRKKDIQAVRYLALHSSKTILKKNHRGEIPLFHCLKDKRGMFRDSEEEVTTTNFGGKGGCDGCAVTVPSHVYFLSTILEEGKTLFGQEQFHKALLSKNGFGRNILMESIVMNDLEVTRVICNFLLSRYGFSAASNMHLPAGGGDSGNLNFLKQLIHDRDLEDSTIFHIAFRYIGCYLSITNSTIREIFKLLKELFAVTQPSKQSLKDFMKSNPSKYHKLSSGSKSISKSINLWIKLE</sequence>
<comment type="caution">
    <text evidence="1">The sequence shown here is derived from an EMBL/GenBank/DDBJ whole genome shotgun (WGS) entry which is preliminary data.</text>
</comment>
<evidence type="ECO:0000313" key="1">
    <source>
        <dbReference type="EMBL" id="KAG2379156.1"/>
    </source>
</evidence>
<dbReference type="Proteomes" id="UP000816034">
    <property type="component" value="Unassembled WGS sequence"/>
</dbReference>
<keyword evidence="2" id="KW-1185">Reference proteome</keyword>
<proteinExistence type="predicted"/>
<dbReference type="InterPro" id="IPR036770">
    <property type="entry name" value="Ankyrin_rpt-contain_sf"/>
</dbReference>
<gene>
    <name evidence="1" type="ORF">C9374_007794</name>
</gene>
<accession>A0AA88GL54</accession>
<reference evidence="1 2" key="1">
    <citation type="journal article" date="2018" name="BMC Genomics">
        <title>The genome of Naegleria lovaniensis, the basis for a comparative approach to unravel pathogenicity factors of the human pathogenic amoeba N. fowleri.</title>
        <authorList>
            <person name="Liechti N."/>
            <person name="Schurch N."/>
            <person name="Bruggmann R."/>
            <person name="Wittwer M."/>
        </authorList>
    </citation>
    <scope>NUCLEOTIDE SEQUENCE [LARGE SCALE GENOMIC DNA]</scope>
    <source>
        <strain evidence="1 2">ATCC 30569</strain>
    </source>
</reference>
<dbReference type="SUPFAM" id="SSF48403">
    <property type="entry name" value="Ankyrin repeat"/>
    <property type="match status" value="1"/>
</dbReference>
<protein>
    <recommendedName>
        <fullName evidence="3">Ankyrin repeat domain-containing protein</fullName>
    </recommendedName>
</protein>
<dbReference type="AlphaFoldDB" id="A0AA88GL54"/>
<dbReference type="GeneID" id="68100248"/>
<organism evidence="1 2">
    <name type="scientific">Naegleria lovaniensis</name>
    <name type="common">Amoeba</name>
    <dbReference type="NCBI Taxonomy" id="51637"/>
    <lineage>
        <taxon>Eukaryota</taxon>
        <taxon>Discoba</taxon>
        <taxon>Heterolobosea</taxon>
        <taxon>Tetramitia</taxon>
        <taxon>Eutetramitia</taxon>
        <taxon>Vahlkampfiidae</taxon>
        <taxon>Naegleria</taxon>
    </lineage>
</organism>
<dbReference type="EMBL" id="PYSW02000030">
    <property type="protein sequence ID" value="KAG2379156.1"/>
    <property type="molecule type" value="Genomic_DNA"/>
</dbReference>
<dbReference type="Gene3D" id="1.25.40.20">
    <property type="entry name" value="Ankyrin repeat-containing domain"/>
    <property type="match status" value="2"/>
</dbReference>